<comment type="caution">
    <text evidence="1">The sequence shown here is derived from an EMBL/GenBank/DDBJ whole genome shotgun (WGS) entry which is preliminary data.</text>
</comment>
<evidence type="ECO:0000313" key="1">
    <source>
        <dbReference type="EMBL" id="KAK3723676.1"/>
    </source>
</evidence>
<name>A0ACC3NVJ4_9PEZI</name>
<evidence type="ECO:0000313" key="2">
    <source>
        <dbReference type="Proteomes" id="UP001281147"/>
    </source>
</evidence>
<dbReference type="EMBL" id="JAUTXU010000008">
    <property type="protein sequence ID" value="KAK3723676.1"/>
    <property type="molecule type" value="Genomic_DNA"/>
</dbReference>
<accession>A0ACC3NVJ4</accession>
<protein>
    <submittedName>
        <fullName evidence="1">Uncharacterized protein</fullName>
    </submittedName>
</protein>
<reference evidence="1" key="1">
    <citation type="submission" date="2023-07" db="EMBL/GenBank/DDBJ databases">
        <title>Black Yeasts Isolated from many extreme environments.</title>
        <authorList>
            <person name="Coleine C."/>
            <person name="Stajich J.E."/>
            <person name="Selbmann L."/>
        </authorList>
    </citation>
    <scope>NUCLEOTIDE SEQUENCE</scope>
    <source>
        <strain evidence="1">CCFEE 5714</strain>
    </source>
</reference>
<keyword evidence="2" id="KW-1185">Reference proteome</keyword>
<organism evidence="1 2">
    <name type="scientific">Vermiconidia calcicola</name>
    <dbReference type="NCBI Taxonomy" id="1690605"/>
    <lineage>
        <taxon>Eukaryota</taxon>
        <taxon>Fungi</taxon>
        <taxon>Dikarya</taxon>
        <taxon>Ascomycota</taxon>
        <taxon>Pezizomycotina</taxon>
        <taxon>Dothideomycetes</taxon>
        <taxon>Dothideomycetidae</taxon>
        <taxon>Mycosphaerellales</taxon>
        <taxon>Extremaceae</taxon>
        <taxon>Vermiconidia</taxon>
    </lineage>
</organism>
<sequence>MGFIYSQLFVTPTYPTTSCAGQTIIVTGSNTGLGKEAARHFVRLGAAKVILAVRNTAAGEKAKEDILGSNTKVKSSNVVEVWHLDHADYASVKAFADRATTELERIDVLLLNAGVADDKFLSSNGHERMVDINVISTFYLAFLILPRLQATAKRFGIRPRLTVVTSEVHGFSKFPERNESSIFAALQNPDAKNMSERYPTSKLLEVLVVREIAPKLHGVTLNMLNPGLCHSELSRDSGMMLEVIKFFLARSTEVGSRTLVAGAMAGEESHGTYMSDGIVADEHLSPFVRSEEGKKAQEKVWTELKGVLEGMEEGVTEGLRCMTEGSGNGTDAGLYASTGISYAS</sequence>
<proteinExistence type="predicted"/>
<gene>
    <name evidence="1" type="ORF">LTR37_001557</name>
</gene>
<dbReference type="Proteomes" id="UP001281147">
    <property type="component" value="Unassembled WGS sequence"/>
</dbReference>